<keyword evidence="6" id="KW-0812">Transmembrane</keyword>
<protein>
    <recommendedName>
        <fullName evidence="7">RING-type domain-containing protein</fullName>
    </recommendedName>
</protein>
<dbReference type="AlphaFoldDB" id="A0A427YL81"/>
<evidence type="ECO:0000256" key="1">
    <source>
        <dbReference type="ARBA" id="ARBA00022723"/>
    </source>
</evidence>
<dbReference type="GO" id="GO:0008270">
    <property type="term" value="F:zinc ion binding"/>
    <property type="evidence" value="ECO:0007669"/>
    <property type="project" value="UniProtKB-KW"/>
</dbReference>
<keyword evidence="9" id="KW-1185">Reference proteome</keyword>
<keyword evidence="1" id="KW-0479">Metal-binding</keyword>
<evidence type="ECO:0000313" key="9">
    <source>
        <dbReference type="Proteomes" id="UP000279259"/>
    </source>
</evidence>
<keyword evidence="6" id="KW-1133">Transmembrane helix</keyword>
<feature type="transmembrane region" description="Helical" evidence="6">
    <location>
        <begin position="72"/>
        <end position="96"/>
    </location>
</feature>
<accession>A0A427YL81</accession>
<sequence>MCEAGPSNIARMTPPPSRSRSRSPNAQQDRDDASIVRSATGSDRSRRLTRRAMMGSAVEGLQRFKQSWLSIMILKGGIGLGQVIALLTLLILAATLDSPLFPGAKQTAPSDACRHPELFQIWMAVNLFRLTLCWSVSCWIGVRMNTSETVSTVNRLPPSLSHSASSGSSATLPHFSSSASTPATIYSTAIGSAPELSRIPEKLAKEQHQQVQAHPYEVEAQIELGSPQAPEHVQTPIPAASGADRVAPSDSNSDPDSVRQRRLRTQRSLQQARELAQGRSVRVEEDEDEAERATGFAAWLDRHALNISRSLGIVSTVLFILGNILLFYPPPTSHSCYAAAPMLWWGVMTVTGVGWVLFAQVFFVVIIVGLGGHVVLNSLRKIGLLPTPPPAEVPRAPRPEPLQPEELNKLKVVCYVAEPVDPNSAVAKRSSASIPTTPTGVTSDPVSASAARPVDYTRLPYPPIHLDSHHTTCAICQETFTPPQEGRTIMLKAEPLRLLGCGHVFHTECIDQWLLKGSGNCPSCNRCVRETWKRDKEDKAAQSSVSPSRRRAPHS</sequence>
<evidence type="ECO:0000256" key="6">
    <source>
        <dbReference type="SAM" id="Phobius"/>
    </source>
</evidence>
<evidence type="ECO:0000259" key="7">
    <source>
        <dbReference type="PROSITE" id="PS50089"/>
    </source>
</evidence>
<dbReference type="PROSITE" id="PS50089">
    <property type="entry name" value="ZF_RING_2"/>
    <property type="match status" value="1"/>
</dbReference>
<evidence type="ECO:0000313" key="8">
    <source>
        <dbReference type="EMBL" id="RSH91830.1"/>
    </source>
</evidence>
<feature type="transmembrane region" description="Helical" evidence="6">
    <location>
        <begin position="311"/>
        <end position="330"/>
    </location>
</feature>
<feature type="region of interest" description="Disordered" evidence="5">
    <location>
        <begin position="535"/>
        <end position="555"/>
    </location>
</feature>
<dbReference type="Pfam" id="PF13639">
    <property type="entry name" value="zf-RING_2"/>
    <property type="match status" value="1"/>
</dbReference>
<feature type="region of interest" description="Disordered" evidence="5">
    <location>
        <begin position="1"/>
        <end position="47"/>
    </location>
</feature>
<dbReference type="OrthoDB" id="2623028at2759"/>
<reference evidence="8 9" key="1">
    <citation type="submission" date="2018-11" db="EMBL/GenBank/DDBJ databases">
        <title>Genome sequence of Saitozyma podzolica DSM 27192.</title>
        <authorList>
            <person name="Aliyu H."/>
            <person name="Gorte O."/>
            <person name="Ochsenreither K."/>
        </authorList>
    </citation>
    <scope>NUCLEOTIDE SEQUENCE [LARGE SCALE GENOMIC DNA]</scope>
    <source>
        <strain evidence="8 9">DSM 27192</strain>
    </source>
</reference>
<evidence type="ECO:0000256" key="3">
    <source>
        <dbReference type="ARBA" id="ARBA00022833"/>
    </source>
</evidence>
<dbReference type="EMBL" id="RSCD01000007">
    <property type="protein sequence ID" value="RSH91830.1"/>
    <property type="molecule type" value="Genomic_DNA"/>
</dbReference>
<dbReference type="STRING" id="1890683.A0A427YL81"/>
<feature type="domain" description="RING-type" evidence="7">
    <location>
        <begin position="473"/>
        <end position="525"/>
    </location>
</feature>
<dbReference type="PANTHER" id="PTHR45969">
    <property type="entry name" value="RING ZINC FINGER PROTEIN-RELATED"/>
    <property type="match status" value="1"/>
</dbReference>
<evidence type="ECO:0000256" key="5">
    <source>
        <dbReference type="SAM" id="MobiDB-lite"/>
    </source>
</evidence>
<dbReference type="SMART" id="SM00184">
    <property type="entry name" value="RING"/>
    <property type="match status" value="1"/>
</dbReference>
<feature type="transmembrane region" description="Helical" evidence="6">
    <location>
        <begin position="119"/>
        <end position="142"/>
    </location>
</feature>
<name>A0A427YL81_9TREE</name>
<feature type="compositionally biased region" description="Polar residues" evidence="5">
    <location>
        <begin position="430"/>
        <end position="446"/>
    </location>
</feature>
<gene>
    <name evidence="8" type="ORF">EHS25_009200</name>
</gene>
<dbReference type="InterPro" id="IPR013083">
    <property type="entry name" value="Znf_RING/FYVE/PHD"/>
</dbReference>
<dbReference type="Gene3D" id="3.30.40.10">
    <property type="entry name" value="Zinc/RING finger domain, C3HC4 (zinc finger)"/>
    <property type="match status" value="1"/>
</dbReference>
<dbReference type="SUPFAM" id="SSF57850">
    <property type="entry name" value="RING/U-box"/>
    <property type="match status" value="1"/>
</dbReference>
<comment type="caution">
    <text evidence="8">The sequence shown here is derived from an EMBL/GenBank/DDBJ whole genome shotgun (WGS) entry which is preliminary data.</text>
</comment>
<organism evidence="8 9">
    <name type="scientific">Saitozyma podzolica</name>
    <dbReference type="NCBI Taxonomy" id="1890683"/>
    <lineage>
        <taxon>Eukaryota</taxon>
        <taxon>Fungi</taxon>
        <taxon>Dikarya</taxon>
        <taxon>Basidiomycota</taxon>
        <taxon>Agaricomycotina</taxon>
        <taxon>Tremellomycetes</taxon>
        <taxon>Tremellales</taxon>
        <taxon>Trimorphomycetaceae</taxon>
        <taxon>Saitozyma</taxon>
    </lineage>
</organism>
<evidence type="ECO:0000256" key="2">
    <source>
        <dbReference type="ARBA" id="ARBA00022771"/>
    </source>
</evidence>
<feature type="region of interest" description="Disordered" evidence="5">
    <location>
        <begin position="228"/>
        <end position="264"/>
    </location>
</feature>
<dbReference type="Proteomes" id="UP000279259">
    <property type="component" value="Unassembled WGS sequence"/>
</dbReference>
<feature type="transmembrane region" description="Helical" evidence="6">
    <location>
        <begin position="342"/>
        <end position="371"/>
    </location>
</feature>
<proteinExistence type="predicted"/>
<keyword evidence="3" id="KW-0862">Zinc</keyword>
<dbReference type="InterPro" id="IPR001841">
    <property type="entry name" value="Znf_RING"/>
</dbReference>
<feature type="region of interest" description="Disordered" evidence="5">
    <location>
        <begin position="428"/>
        <end position="449"/>
    </location>
</feature>
<evidence type="ECO:0000256" key="4">
    <source>
        <dbReference type="PROSITE-ProRule" id="PRU00175"/>
    </source>
</evidence>
<keyword evidence="6" id="KW-0472">Membrane</keyword>
<keyword evidence="2 4" id="KW-0863">Zinc-finger</keyword>